<reference evidence="1 2" key="1">
    <citation type="journal article" date="2014" name="Nat. Commun.">
        <title>Multiple recent horizontal transfers of a large genomic region in cheese making fungi.</title>
        <authorList>
            <person name="Cheeseman K."/>
            <person name="Ropars J."/>
            <person name="Renault P."/>
            <person name="Dupont J."/>
            <person name="Gouzy J."/>
            <person name="Branca A."/>
            <person name="Abraham A.L."/>
            <person name="Ceppi M."/>
            <person name="Conseiller E."/>
            <person name="Debuchy R."/>
            <person name="Malagnac F."/>
            <person name="Goarin A."/>
            <person name="Silar P."/>
            <person name="Lacoste S."/>
            <person name="Sallet E."/>
            <person name="Bensimon A."/>
            <person name="Giraud T."/>
            <person name="Brygoo Y."/>
        </authorList>
    </citation>
    <scope>NUCLEOTIDE SEQUENCE [LARGE SCALE GENOMIC DNA]</scope>
    <source>
        <strain evidence="2">FM 013</strain>
    </source>
</reference>
<sequence length="101" mass="11140">MIEMLVANLDGTLADRLLHLAGPDSLRHRLFVADDDESERAHDDYVAGLSISVIERTRKSIASNSRRPNLRLLPAFSGSGMDDSRVLLVWSSSPWLPGITP</sequence>
<protein>
    <submittedName>
        <fullName evidence="1">Str. FM013</fullName>
    </submittedName>
</protein>
<evidence type="ECO:0000313" key="2">
    <source>
        <dbReference type="Proteomes" id="UP000053732"/>
    </source>
</evidence>
<keyword evidence="2" id="KW-1185">Reference proteome</keyword>
<dbReference type="AlphaFoldDB" id="A0A0G4PYR9"/>
<name>A0A0G4PYR9_PENC3</name>
<gene>
    <name evidence="1" type="ORF">PCAMFM013_S117g000002</name>
</gene>
<dbReference type="Proteomes" id="UP000053732">
    <property type="component" value="Unassembled WGS sequence"/>
</dbReference>
<accession>A0A0G4PYR9</accession>
<dbReference type="EMBL" id="HG793248">
    <property type="protein sequence ID" value="CRL31318.1"/>
    <property type="molecule type" value="Genomic_DNA"/>
</dbReference>
<proteinExistence type="predicted"/>
<evidence type="ECO:0000313" key="1">
    <source>
        <dbReference type="EMBL" id="CRL31318.1"/>
    </source>
</evidence>
<organism evidence="1 2">
    <name type="scientific">Penicillium camemberti (strain FM 013)</name>
    <dbReference type="NCBI Taxonomy" id="1429867"/>
    <lineage>
        <taxon>Eukaryota</taxon>
        <taxon>Fungi</taxon>
        <taxon>Dikarya</taxon>
        <taxon>Ascomycota</taxon>
        <taxon>Pezizomycotina</taxon>
        <taxon>Eurotiomycetes</taxon>
        <taxon>Eurotiomycetidae</taxon>
        <taxon>Eurotiales</taxon>
        <taxon>Aspergillaceae</taxon>
        <taxon>Penicillium</taxon>
    </lineage>
</organism>